<dbReference type="HAMAP" id="MF_02088">
    <property type="entry name" value="Q_prec_transport"/>
    <property type="match status" value="1"/>
</dbReference>
<dbReference type="AlphaFoldDB" id="A0A1T4W1K1"/>
<keyword evidence="1" id="KW-1003">Cell membrane</keyword>
<feature type="transmembrane region" description="Helical" evidence="1">
    <location>
        <begin position="6"/>
        <end position="25"/>
    </location>
</feature>
<evidence type="ECO:0000313" key="2">
    <source>
        <dbReference type="EMBL" id="SKA70928.1"/>
    </source>
</evidence>
<keyword evidence="3" id="KW-1185">Reference proteome</keyword>
<dbReference type="Pfam" id="PF02592">
    <property type="entry name" value="Vut_1"/>
    <property type="match status" value="1"/>
</dbReference>
<evidence type="ECO:0000313" key="3">
    <source>
        <dbReference type="Proteomes" id="UP000189733"/>
    </source>
</evidence>
<feature type="transmembrane region" description="Helical" evidence="1">
    <location>
        <begin position="85"/>
        <end position="104"/>
    </location>
</feature>
<evidence type="ECO:0000256" key="1">
    <source>
        <dbReference type="HAMAP-Rule" id="MF_02088"/>
    </source>
</evidence>
<name>A0A1T4W1K1_9BACT</name>
<proteinExistence type="inferred from homology"/>
<feature type="transmembrane region" description="Helical" evidence="1">
    <location>
        <begin position="30"/>
        <end position="46"/>
    </location>
</feature>
<dbReference type="OrthoDB" id="7065604at2"/>
<feature type="transmembrane region" description="Helical" evidence="1">
    <location>
        <begin position="168"/>
        <end position="187"/>
    </location>
</feature>
<organism evidence="2 3">
    <name type="scientific">Desulfobaculum bizertense DSM 18034</name>
    <dbReference type="NCBI Taxonomy" id="1121442"/>
    <lineage>
        <taxon>Bacteria</taxon>
        <taxon>Pseudomonadati</taxon>
        <taxon>Thermodesulfobacteriota</taxon>
        <taxon>Desulfovibrionia</taxon>
        <taxon>Desulfovibrionales</taxon>
        <taxon>Desulfovibrionaceae</taxon>
        <taxon>Desulfobaculum</taxon>
    </lineage>
</organism>
<comment type="similarity">
    <text evidence="1">Belongs to the vitamin uptake transporter (VUT/ECF) (TC 2.A.88) family. Q precursor transporter subfamily.</text>
</comment>
<keyword evidence="1" id="KW-1133">Transmembrane helix</keyword>
<feature type="transmembrane region" description="Helical" evidence="1">
    <location>
        <begin position="52"/>
        <end position="73"/>
    </location>
</feature>
<reference evidence="2 3" key="1">
    <citation type="submission" date="2017-02" db="EMBL/GenBank/DDBJ databases">
        <authorList>
            <person name="Peterson S.W."/>
        </authorList>
    </citation>
    <scope>NUCLEOTIDE SEQUENCE [LARGE SCALE GENOMIC DNA]</scope>
    <source>
        <strain evidence="2 3">DSM 18034</strain>
    </source>
</reference>
<dbReference type="PANTHER" id="PTHR34300">
    <property type="entry name" value="QUEUOSINE PRECURSOR TRANSPORTER-RELATED"/>
    <property type="match status" value="1"/>
</dbReference>
<feature type="transmembrane region" description="Helical" evidence="1">
    <location>
        <begin position="124"/>
        <end position="147"/>
    </location>
</feature>
<keyword evidence="1" id="KW-0813">Transport</keyword>
<dbReference type="RefSeq" id="WP_078684927.1">
    <property type="nucleotide sequence ID" value="NZ_FUYA01000004.1"/>
</dbReference>
<keyword evidence="1" id="KW-0812">Transmembrane</keyword>
<comment type="function">
    <text evidence="1">Involved in the import of queuosine (Q) precursors, required for Q precursor salvage.</text>
</comment>
<dbReference type="NCBIfam" id="TIGR00697">
    <property type="entry name" value="queuosine precursor transporter"/>
    <property type="match status" value="1"/>
</dbReference>
<dbReference type="Proteomes" id="UP000189733">
    <property type="component" value="Unassembled WGS sequence"/>
</dbReference>
<dbReference type="InterPro" id="IPR003744">
    <property type="entry name" value="YhhQ"/>
</dbReference>
<dbReference type="GO" id="GO:0005886">
    <property type="term" value="C:plasma membrane"/>
    <property type="evidence" value="ECO:0007669"/>
    <property type="project" value="UniProtKB-SubCell"/>
</dbReference>
<dbReference type="STRING" id="1121442.SAMN02745702_01369"/>
<comment type="subcellular location">
    <subcellularLocation>
        <location evidence="1">Cell membrane</location>
        <topology evidence="1">Multi-pass membrane protein</topology>
    </subcellularLocation>
</comment>
<dbReference type="PANTHER" id="PTHR34300:SF2">
    <property type="entry name" value="QUEUOSINE PRECURSOR TRANSPORTER-RELATED"/>
    <property type="match status" value="1"/>
</dbReference>
<feature type="transmembrane region" description="Helical" evidence="1">
    <location>
        <begin position="199"/>
        <end position="217"/>
    </location>
</feature>
<dbReference type="GO" id="GO:0022857">
    <property type="term" value="F:transmembrane transporter activity"/>
    <property type="evidence" value="ECO:0007669"/>
    <property type="project" value="UniProtKB-UniRule"/>
</dbReference>
<sequence>MSNELLWVLFALFDLTMVIVMFRFFGRVGLFGLIVFNLIVCNLQVIKTVELFGLTTTLGNILYASVYLSTDILSEFYGKKEAQRGVLLGFVALLLMTVYMQLALQFTPTAEDFAQPHLEAIFGFMPRLTLASMAAYLMSQSYDVWAFHAIRKRTGSKFLWLRNNMSTLVSQLLDSAVFCCIAFWGVFETPVFLEILLTTYLFKAVVAALDTPFIYFARRVEPLVHRVA</sequence>
<keyword evidence="1" id="KW-0472">Membrane</keyword>
<accession>A0A1T4W1K1</accession>
<gene>
    <name evidence="2" type="ORF">SAMN02745702_01369</name>
</gene>
<protein>
    <recommendedName>
        <fullName evidence="1">Probable queuosine precursor transporter</fullName>
        <shortName evidence="1">Q precursor transporter</shortName>
    </recommendedName>
</protein>
<dbReference type="EMBL" id="FUYA01000004">
    <property type="protein sequence ID" value="SKA70928.1"/>
    <property type="molecule type" value="Genomic_DNA"/>
</dbReference>